<sequence>MNNPGGNQAPDDEWIDLLQRFAEHGPSQPPVGNLLPASQDTGEQQQNVHENAHDGLLPLESDADAASRSEASASGSSTAVEEPEYQDDSHDSDSDLNVFEGNIDYLSQWQEAESGPSPSDRIIEQVMNRLNPVMRRYADFVSGEIDAAMVDAGLRPRNRTPETPAPEELDLMDLIESDDEQPANNGSGEIAADAGPGNVTPVSTNSDTSIPAAGSGVNVTPAVPNVEQAESFTDTEDPEATCVACGGNNELIHCQCGHFFCPNCLVLLVEGCLDMDDYPPQCCSQNVPIDANSGHFSGDVLAKFLVRKAEHESANPVYCFNELCGDFIPPQDIDVTRGAVTGLSDLLVTTNPRSIVRMSLSMNLFQGQLGSLAKSLTARARAPASLMITLLETEVHRPVTSAETRSGAMAATCARPAATSPARRGRENPRGGAALATESSYMMMRPALNA</sequence>
<gene>
    <name evidence="1" type="ORF">NM208_g12420</name>
</gene>
<organism evidence="1 2">
    <name type="scientific">Fusarium decemcellulare</name>
    <dbReference type="NCBI Taxonomy" id="57161"/>
    <lineage>
        <taxon>Eukaryota</taxon>
        <taxon>Fungi</taxon>
        <taxon>Dikarya</taxon>
        <taxon>Ascomycota</taxon>
        <taxon>Pezizomycotina</taxon>
        <taxon>Sordariomycetes</taxon>
        <taxon>Hypocreomycetidae</taxon>
        <taxon>Hypocreales</taxon>
        <taxon>Nectriaceae</taxon>
        <taxon>Fusarium</taxon>
        <taxon>Fusarium decemcellulare species complex</taxon>
    </lineage>
</organism>
<evidence type="ECO:0000313" key="2">
    <source>
        <dbReference type="Proteomes" id="UP001148629"/>
    </source>
</evidence>
<protein>
    <submittedName>
        <fullName evidence="1">Uncharacterized protein</fullName>
    </submittedName>
</protein>
<keyword evidence="2" id="KW-1185">Reference proteome</keyword>
<name>A0ACC1RQG5_9HYPO</name>
<dbReference type="Proteomes" id="UP001148629">
    <property type="component" value="Unassembled WGS sequence"/>
</dbReference>
<accession>A0ACC1RQG5</accession>
<evidence type="ECO:0000313" key="1">
    <source>
        <dbReference type="EMBL" id="KAJ3523514.1"/>
    </source>
</evidence>
<proteinExistence type="predicted"/>
<dbReference type="EMBL" id="JANRMS010002240">
    <property type="protein sequence ID" value="KAJ3523514.1"/>
    <property type="molecule type" value="Genomic_DNA"/>
</dbReference>
<comment type="caution">
    <text evidence="1">The sequence shown here is derived from an EMBL/GenBank/DDBJ whole genome shotgun (WGS) entry which is preliminary data.</text>
</comment>
<reference evidence="1" key="1">
    <citation type="submission" date="2022-08" db="EMBL/GenBank/DDBJ databases">
        <title>Genome Sequence of Fusarium decemcellulare.</title>
        <authorList>
            <person name="Buettner E."/>
        </authorList>
    </citation>
    <scope>NUCLEOTIDE SEQUENCE</scope>
    <source>
        <strain evidence="1">Babe19</strain>
    </source>
</reference>